<dbReference type="CDD" id="cd09215">
    <property type="entry name" value="Thaumatin-like"/>
    <property type="match status" value="1"/>
</dbReference>
<reference evidence="2" key="1">
    <citation type="journal article" date="2023" name="Mol. Phylogenet. Evol.">
        <title>Genome-scale phylogeny and comparative genomics of the fungal order Sordariales.</title>
        <authorList>
            <person name="Hensen N."/>
            <person name="Bonometti L."/>
            <person name="Westerberg I."/>
            <person name="Brannstrom I.O."/>
            <person name="Guillou S."/>
            <person name="Cros-Aarteil S."/>
            <person name="Calhoun S."/>
            <person name="Haridas S."/>
            <person name="Kuo A."/>
            <person name="Mondo S."/>
            <person name="Pangilinan J."/>
            <person name="Riley R."/>
            <person name="LaButti K."/>
            <person name="Andreopoulos B."/>
            <person name="Lipzen A."/>
            <person name="Chen C."/>
            <person name="Yan M."/>
            <person name="Daum C."/>
            <person name="Ng V."/>
            <person name="Clum A."/>
            <person name="Steindorff A."/>
            <person name="Ohm R.A."/>
            <person name="Martin F."/>
            <person name="Silar P."/>
            <person name="Natvig D.O."/>
            <person name="Lalanne C."/>
            <person name="Gautier V."/>
            <person name="Ament-Velasquez S.L."/>
            <person name="Kruys A."/>
            <person name="Hutchinson M.I."/>
            <person name="Powell A.J."/>
            <person name="Barry K."/>
            <person name="Miller A.N."/>
            <person name="Grigoriev I.V."/>
            <person name="Debuchy R."/>
            <person name="Gladieux P."/>
            <person name="Hiltunen Thoren M."/>
            <person name="Johannesson H."/>
        </authorList>
    </citation>
    <scope>NUCLEOTIDE SEQUENCE</scope>
    <source>
        <strain evidence="2">CBS 560.94</strain>
    </source>
</reference>
<dbReference type="PANTHER" id="PTHR31048">
    <property type="entry name" value="OS03G0233200 PROTEIN"/>
    <property type="match status" value="1"/>
</dbReference>
<dbReference type="SMART" id="SM00205">
    <property type="entry name" value="THN"/>
    <property type="match status" value="1"/>
</dbReference>
<dbReference type="InterPro" id="IPR037176">
    <property type="entry name" value="Osmotin/thaumatin-like_sf"/>
</dbReference>
<feature type="compositionally biased region" description="Low complexity" evidence="1">
    <location>
        <begin position="103"/>
        <end position="144"/>
    </location>
</feature>
<dbReference type="Pfam" id="PF00314">
    <property type="entry name" value="Thaumatin"/>
    <property type="match status" value="1"/>
</dbReference>
<accession>A0AAE0JPA7</accession>
<dbReference type="Proteomes" id="UP001278500">
    <property type="component" value="Unassembled WGS sequence"/>
</dbReference>
<reference evidence="2" key="2">
    <citation type="submission" date="2023-06" db="EMBL/GenBank/DDBJ databases">
        <authorList>
            <consortium name="Lawrence Berkeley National Laboratory"/>
            <person name="Haridas S."/>
            <person name="Hensen N."/>
            <person name="Bonometti L."/>
            <person name="Westerberg I."/>
            <person name="Brannstrom I.O."/>
            <person name="Guillou S."/>
            <person name="Cros-Aarteil S."/>
            <person name="Calhoun S."/>
            <person name="Kuo A."/>
            <person name="Mondo S."/>
            <person name="Pangilinan J."/>
            <person name="Riley R."/>
            <person name="Labutti K."/>
            <person name="Andreopoulos B."/>
            <person name="Lipzen A."/>
            <person name="Chen C."/>
            <person name="Yanf M."/>
            <person name="Daum C."/>
            <person name="Ng V."/>
            <person name="Clum A."/>
            <person name="Steindorff A."/>
            <person name="Ohm R."/>
            <person name="Martin F."/>
            <person name="Silar P."/>
            <person name="Natvig D."/>
            <person name="Lalanne C."/>
            <person name="Gautier V."/>
            <person name="Ament-Velasquez S.L."/>
            <person name="Kruys A."/>
            <person name="Hutchinson M.I."/>
            <person name="Powell A.J."/>
            <person name="Barry K."/>
            <person name="Miller A.N."/>
            <person name="Grigoriev I.V."/>
            <person name="Debuchy R."/>
            <person name="Gladieux P."/>
            <person name="Thoren M.H."/>
            <person name="Johannesson H."/>
        </authorList>
    </citation>
    <scope>NUCLEOTIDE SEQUENCE</scope>
    <source>
        <strain evidence="2">CBS 560.94</strain>
    </source>
</reference>
<feature type="region of interest" description="Disordered" evidence="1">
    <location>
        <begin position="12"/>
        <end position="37"/>
    </location>
</feature>
<keyword evidence="3" id="KW-1185">Reference proteome</keyword>
<dbReference type="SUPFAM" id="SSF49870">
    <property type="entry name" value="Osmotin, thaumatin-like protein"/>
    <property type="match status" value="1"/>
</dbReference>
<comment type="caution">
    <text evidence="2">The sequence shown here is derived from an EMBL/GenBank/DDBJ whole genome shotgun (WGS) entry which is preliminary data.</text>
</comment>
<dbReference type="InterPro" id="IPR001938">
    <property type="entry name" value="Thaumatin"/>
</dbReference>
<gene>
    <name evidence="2" type="ORF">B0H65DRAFT_41963</name>
</gene>
<dbReference type="EMBL" id="JAUEPP010000001">
    <property type="protein sequence ID" value="KAK3355274.1"/>
    <property type="molecule type" value="Genomic_DNA"/>
</dbReference>
<evidence type="ECO:0000313" key="3">
    <source>
        <dbReference type="Proteomes" id="UP001278500"/>
    </source>
</evidence>
<evidence type="ECO:0000256" key="1">
    <source>
        <dbReference type="SAM" id="MobiDB-lite"/>
    </source>
</evidence>
<dbReference type="RefSeq" id="XP_062686652.1">
    <property type="nucleotide sequence ID" value="XM_062824224.1"/>
</dbReference>
<name>A0AAE0JPA7_9PEZI</name>
<dbReference type="Gene3D" id="2.60.110.10">
    <property type="entry name" value="Thaumatin"/>
    <property type="match status" value="1"/>
</dbReference>
<dbReference type="GeneID" id="87861378"/>
<dbReference type="FunFam" id="2.60.110.10:FF:000009">
    <property type="entry name" value="Osmotin, thaumatin-like protein"/>
    <property type="match status" value="1"/>
</dbReference>
<organism evidence="2 3">
    <name type="scientific">Neurospora tetraspora</name>
    <dbReference type="NCBI Taxonomy" id="94610"/>
    <lineage>
        <taxon>Eukaryota</taxon>
        <taxon>Fungi</taxon>
        <taxon>Dikarya</taxon>
        <taxon>Ascomycota</taxon>
        <taxon>Pezizomycotina</taxon>
        <taxon>Sordariomycetes</taxon>
        <taxon>Sordariomycetidae</taxon>
        <taxon>Sordariales</taxon>
        <taxon>Sordariaceae</taxon>
        <taxon>Neurospora</taxon>
    </lineage>
</organism>
<evidence type="ECO:0000313" key="2">
    <source>
        <dbReference type="EMBL" id="KAK3355274.1"/>
    </source>
</evidence>
<dbReference type="AlphaFoldDB" id="A0AAE0JPA7"/>
<proteinExistence type="predicted"/>
<feature type="compositionally biased region" description="Pro residues" evidence="1">
    <location>
        <begin position="86"/>
        <end position="102"/>
    </location>
</feature>
<sequence length="511" mass="53938">MVIEKSPTIIAPGQKGIRKPKPDIEGHSPSTYKQHHGGSLGSYMRGALGFLLILHGQTTGVAAQSFNSTRLPTTFVSKAPIVSPTSKPPPAVAPTSKPPPAVSPTSIASSVPIPPSSTIKGTTSIASSVPIPPSSTIKGTSHPTSTPPNPTPIPIVITNSCPDTIWPGIGTQNGIGPVVGGFELAPGETKPLFVSPDWQGRVWGRTNCSFNDEGTGPSNLNGVNGNGAACMTGDCFGRLNCEFTGQVPVTLAEFNLIGGINSDQTFYDISLVDGYNLPLGIIYIPAANTTWIPPNLTNCVCIASAGFLDPPSRSGLYYTNKTFPIPWEPDQTNPTVGGWCPWDLQKYPPSKPGDGIYPYPDDSIQRPVFDPCLSACAATGNPEDCCTGEYDDPSVCTPSLYSENAKTVCPDAYSYAFDDQTSTFIIPNGGGWEVVFCPRGRSTNILRIFGEELRTIASGGGLTREILERVQNRTYIESVNPKGSSGAGMTIRPSLGALGVVPLLYMAVVLF</sequence>
<feature type="region of interest" description="Disordered" evidence="1">
    <location>
        <begin position="80"/>
        <end position="149"/>
    </location>
</feature>
<dbReference type="PRINTS" id="PR00347">
    <property type="entry name" value="THAUMATIN"/>
</dbReference>
<dbReference type="PROSITE" id="PS51367">
    <property type="entry name" value="THAUMATIN_2"/>
    <property type="match status" value="1"/>
</dbReference>
<protein>
    <submittedName>
        <fullName evidence="2">Thaumatin family-domain-containing protein</fullName>
    </submittedName>
</protein>